<dbReference type="InterPro" id="IPR001584">
    <property type="entry name" value="Integrase_cat-core"/>
</dbReference>
<dbReference type="Pfam" id="PF00665">
    <property type="entry name" value="rve"/>
    <property type="match status" value="1"/>
</dbReference>
<dbReference type="Proteomes" id="UP000241074">
    <property type="component" value="Chromosome"/>
</dbReference>
<accession>A0A2P1PU40</accession>
<dbReference type="PANTHER" id="PTHR46889:SF4">
    <property type="entry name" value="TRANSPOSASE INSO FOR INSERTION SEQUENCE ELEMENT IS911B-RELATED"/>
    <property type="match status" value="1"/>
</dbReference>
<dbReference type="AlphaFoldDB" id="A0A2P1PU40"/>
<dbReference type="Gene3D" id="3.30.420.10">
    <property type="entry name" value="Ribonuclease H-like superfamily/Ribonuclease H"/>
    <property type="match status" value="1"/>
</dbReference>
<dbReference type="OrthoDB" id="7064550at2"/>
<evidence type="ECO:0000313" key="2">
    <source>
        <dbReference type="EMBL" id="AVP98355.1"/>
    </source>
</evidence>
<sequence>MSDTCNSNHRLPVAPNLLEQDFRAHRPNQKWVSDTTCIGPDEGWLYLAVVLDLHSRMVVGWSMSGRMKATLVCDAPKMAQFRRQRPRGVILHSDRGSPVLFQRISRACR</sequence>
<dbReference type="InterPro" id="IPR050900">
    <property type="entry name" value="Transposase_IS3/IS150/IS904"/>
</dbReference>
<organism evidence="2 3">
    <name type="scientific">Ahniella affigens</name>
    <dbReference type="NCBI Taxonomy" id="2021234"/>
    <lineage>
        <taxon>Bacteria</taxon>
        <taxon>Pseudomonadati</taxon>
        <taxon>Pseudomonadota</taxon>
        <taxon>Gammaproteobacteria</taxon>
        <taxon>Lysobacterales</taxon>
        <taxon>Rhodanobacteraceae</taxon>
        <taxon>Ahniella</taxon>
    </lineage>
</organism>
<name>A0A2P1PU40_9GAMM</name>
<dbReference type="InterPro" id="IPR012337">
    <property type="entry name" value="RNaseH-like_sf"/>
</dbReference>
<dbReference type="PROSITE" id="PS50994">
    <property type="entry name" value="INTEGRASE"/>
    <property type="match status" value="1"/>
</dbReference>
<feature type="domain" description="Integrase catalytic" evidence="1">
    <location>
        <begin position="23"/>
        <end position="109"/>
    </location>
</feature>
<dbReference type="GO" id="GO:0015074">
    <property type="term" value="P:DNA integration"/>
    <property type="evidence" value="ECO:0007669"/>
    <property type="project" value="InterPro"/>
</dbReference>
<keyword evidence="3" id="KW-1185">Reference proteome</keyword>
<evidence type="ECO:0000313" key="3">
    <source>
        <dbReference type="Proteomes" id="UP000241074"/>
    </source>
</evidence>
<reference evidence="2 3" key="1">
    <citation type="submission" date="2018-03" db="EMBL/GenBank/DDBJ databases">
        <title>Ahniella affigens gen. nov., sp. nov., a gammaproteobacterium isolated from sandy soil near a stream.</title>
        <authorList>
            <person name="Ko Y."/>
            <person name="Kim J.-H."/>
        </authorList>
    </citation>
    <scope>NUCLEOTIDE SEQUENCE [LARGE SCALE GENOMIC DNA]</scope>
    <source>
        <strain evidence="2 3">D13</strain>
    </source>
</reference>
<evidence type="ECO:0000259" key="1">
    <source>
        <dbReference type="PROSITE" id="PS50994"/>
    </source>
</evidence>
<dbReference type="GO" id="GO:0003676">
    <property type="term" value="F:nucleic acid binding"/>
    <property type="evidence" value="ECO:0007669"/>
    <property type="project" value="InterPro"/>
</dbReference>
<reference evidence="2 3" key="2">
    <citation type="submission" date="2018-03" db="EMBL/GenBank/DDBJ databases">
        <authorList>
            <person name="Keele B.F."/>
        </authorList>
    </citation>
    <scope>NUCLEOTIDE SEQUENCE [LARGE SCALE GENOMIC DNA]</scope>
    <source>
        <strain evidence="2 3">D13</strain>
    </source>
</reference>
<gene>
    <name evidence="2" type="ORF">C7S18_14670</name>
</gene>
<dbReference type="InterPro" id="IPR036397">
    <property type="entry name" value="RNaseH_sf"/>
</dbReference>
<dbReference type="EMBL" id="CP027860">
    <property type="protein sequence ID" value="AVP98355.1"/>
    <property type="molecule type" value="Genomic_DNA"/>
</dbReference>
<dbReference type="KEGG" id="xba:C7S18_14670"/>
<proteinExistence type="predicted"/>
<dbReference type="PANTHER" id="PTHR46889">
    <property type="entry name" value="TRANSPOSASE INSF FOR INSERTION SEQUENCE IS3B-RELATED"/>
    <property type="match status" value="1"/>
</dbReference>
<protein>
    <recommendedName>
        <fullName evidence="1">Integrase catalytic domain-containing protein</fullName>
    </recommendedName>
</protein>
<dbReference type="SUPFAM" id="SSF53098">
    <property type="entry name" value="Ribonuclease H-like"/>
    <property type="match status" value="1"/>
</dbReference>